<dbReference type="SUPFAM" id="SSF56655">
    <property type="entry name" value="Carbohydrate phosphatase"/>
    <property type="match status" value="1"/>
</dbReference>
<gene>
    <name evidence="9" type="ORF">ACAT0790_LOCUS53619</name>
</gene>
<sequence length="372" mass="39057">MLQPWLRCAGKPMAMAAVTAGRAVEAPGRPAPAAAPATQVPWSAPPQQRLRQRAEVRRPAWAAVAAPVGLSWALCCSHRRGRRSPRACRRAAIALAARGSDEEVLAVASEAARAAGRIIAKKIGAEVVKTKAFAADLLTEVDGECEEVIRATVRQAFPEHGFLGEETAGTPEATAEQLKVPGWLWVVDPIDGTTNFAAGQPLSAVSIGVSRDGILRVGVIYDPFRDELFSAIVGKGTHLNGKAIRVSQGIKNLEHAVIASGAPPNPKSAAPCFRAMSLLAPPRTRTIRILGSAAVNFAWVACGRLDAWFEPDLNAWDSAAGALLVREAGGRVTDCLGIEYVLGTRPVCASNGAVHAELLGVIAEAGATNLDM</sequence>
<evidence type="ECO:0000256" key="2">
    <source>
        <dbReference type="ARBA" id="ARBA00001946"/>
    </source>
</evidence>
<dbReference type="PRINTS" id="PR00377">
    <property type="entry name" value="IMPHPHTASES"/>
</dbReference>
<evidence type="ECO:0000256" key="6">
    <source>
        <dbReference type="ARBA" id="ARBA00022842"/>
    </source>
</evidence>
<comment type="catalytic activity">
    <reaction evidence="1 8">
        <text>a myo-inositol phosphate + H2O = myo-inositol + phosphate</text>
        <dbReference type="Rhea" id="RHEA:24056"/>
        <dbReference type="ChEBI" id="CHEBI:15377"/>
        <dbReference type="ChEBI" id="CHEBI:17268"/>
        <dbReference type="ChEBI" id="CHEBI:43474"/>
        <dbReference type="ChEBI" id="CHEBI:84139"/>
        <dbReference type="EC" id="3.1.3.25"/>
    </reaction>
</comment>
<evidence type="ECO:0000256" key="8">
    <source>
        <dbReference type="RuleBase" id="RU364068"/>
    </source>
</evidence>
<dbReference type="Gene3D" id="3.30.540.10">
    <property type="entry name" value="Fructose-1,6-Bisphosphatase, subunit A, domain 1"/>
    <property type="match status" value="1"/>
</dbReference>
<keyword evidence="5 8" id="KW-0378">Hydrolase</keyword>
<evidence type="ECO:0000256" key="5">
    <source>
        <dbReference type="ARBA" id="ARBA00022801"/>
    </source>
</evidence>
<evidence type="ECO:0000256" key="7">
    <source>
        <dbReference type="PIRSR" id="PIRSR600760-2"/>
    </source>
</evidence>
<dbReference type="GO" id="GO:0007165">
    <property type="term" value="P:signal transduction"/>
    <property type="evidence" value="ECO:0007669"/>
    <property type="project" value="TreeGrafter"/>
</dbReference>
<feature type="binding site" evidence="7">
    <location>
        <position position="188"/>
    </location>
    <ligand>
        <name>Mg(2+)</name>
        <dbReference type="ChEBI" id="CHEBI:18420"/>
        <label>1</label>
        <note>catalytic</note>
    </ligand>
</feature>
<dbReference type="GO" id="GO:0006021">
    <property type="term" value="P:inositol biosynthetic process"/>
    <property type="evidence" value="ECO:0007669"/>
    <property type="project" value="UniProtKB-UniPathway"/>
</dbReference>
<feature type="binding site" evidence="7">
    <location>
        <position position="317"/>
    </location>
    <ligand>
        <name>Mg(2+)</name>
        <dbReference type="ChEBI" id="CHEBI:18420"/>
        <label>1</label>
        <note>catalytic</note>
    </ligand>
</feature>
<evidence type="ECO:0000256" key="4">
    <source>
        <dbReference type="ARBA" id="ARBA00022723"/>
    </source>
</evidence>
<dbReference type="PANTHER" id="PTHR20854">
    <property type="entry name" value="INOSITOL MONOPHOSPHATASE"/>
    <property type="match status" value="1"/>
</dbReference>
<dbReference type="Pfam" id="PF00459">
    <property type="entry name" value="Inositol_P"/>
    <property type="match status" value="1"/>
</dbReference>
<dbReference type="GO" id="GO:0046854">
    <property type="term" value="P:phosphatidylinositol phosphate biosynthetic process"/>
    <property type="evidence" value="ECO:0007669"/>
    <property type="project" value="InterPro"/>
</dbReference>
<protein>
    <recommendedName>
        <fullName evidence="8">Inositol-1-monophosphatase</fullName>
        <ecNumber evidence="8">3.1.3.25</ecNumber>
    </recommendedName>
</protein>
<dbReference type="UniPathway" id="UPA00823">
    <property type="reaction ID" value="UER00788"/>
</dbReference>
<dbReference type="CDD" id="cd01639">
    <property type="entry name" value="IMPase"/>
    <property type="match status" value="1"/>
</dbReference>
<dbReference type="PANTHER" id="PTHR20854:SF4">
    <property type="entry name" value="INOSITOL-1-MONOPHOSPHATASE-RELATED"/>
    <property type="match status" value="1"/>
</dbReference>
<evidence type="ECO:0000313" key="9">
    <source>
        <dbReference type="EMBL" id="CAD9176850.1"/>
    </source>
</evidence>
<dbReference type="FunFam" id="3.30.540.10:FF:000003">
    <property type="entry name" value="Inositol-1-monophosphatase"/>
    <property type="match status" value="1"/>
</dbReference>
<feature type="binding site" evidence="7">
    <location>
        <position position="191"/>
    </location>
    <ligand>
        <name>Mg(2+)</name>
        <dbReference type="ChEBI" id="CHEBI:18420"/>
        <label>1</label>
        <note>catalytic</note>
    </ligand>
</feature>
<dbReference type="Gene3D" id="3.40.190.80">
    <property type="match status" value="1"/>
</dbReference>
<feature type="binding site" evidence="7">
    <location>
        <position position="165"/>
    </location>
    <ligand>
        <name>Mg(2+)</name>
        <dbReference type="ChEBI" id="CHEBI:18420"/>
        <label>1</label>
        <note>catalytic</note>
    </ligand>
</feature>
<dbReference type="EMBL" id="HBGE01090001">
    <property type="protein sequence ID" value="CAD9176850.1"/>
    <property type="molecule type" value="Transcribed_RNA"/>
</dbReference>
<accession>A0A7S1RV09</accession>
<dbReference type="InterPro" id="IPR000760">
    <property type="entry name" value="Inositol_monophosphatase-like"/>
</dbReference>
<keyword evidence="6 7" id="KW-0460">Magnesium</keyword>
<dbReference type="AlphaFoldDB" id="A0A7S1RV09"/>
<dbReference type="InterPro" id="IPR033942">
    <property type="entry name" value="IMPase"/>
</dbReference>
<feature type="binding site" evidence="7">
    <location>
        <position position="190"/>
    </location>
    <ligand>
        <name>Mg(2+)</name>
        <dbReference type="ChEBI" id="CHEBI:18420"/>
        <label>1</label>
        <note>catalytic</note>
    </ligand>
</feature>
<reference evidence="9" key="1">
    <citation type="submission" date="2021-01" db="EMBL/GenBank/DDBJ databases">
        <authorList>
            <person name="Corre E."/>
            <person name="Pelletier E."/>
            <person name="Niang G."/>
            <person name="Scheremetjew M."/>
            <person name="Finn R."/>
            <person name="Kale V."/>
            <person name="Holt S."/>
            <person name="Cochrane G."/>
            <person name="Meng A."/>
            <person name="Brown T."/>
            <person name="Cohen L."/>
        </authorList>
    </citation>
    <scope>NUCLEOTIDE SEQUENCE</scope>
    <source>
        <strain evidence="9">OF101</strain>
    </source>
</reference>
<organism evidence="9">
    <name type="scientific">Alexandrium catenella</name>
    <name type="common">Red tide dinoflagellate</name>
    <name type="synonym">Gonyaulax catenella</name>
    <dbReference type="NCBI Taxonomy" id="2925"/>
    <lineage>
        <taxon>Eukaryota</taxon>
        <taxon>Sar</taxon>
        <taxon>Alveolata</taxon>
        <taxon>Dinophyceae</taxon>
        <taxon>Gonyaulacales</taxon>
        <taxon>Pyrocystaceae</taxon>
        <taxon>Alexandrium</taxon>
    </lineage>
</organism>
<comment type="pathway">
    <text evidence="8">Polyol metabolism; myo-inositol biosynthesis; myo-inositol from D-glucose 6-phosphate: step 2/2.</text>
</comment>
<dbReference type="InterPro" id="IPR020550">
    <property type="entry name" value="Inositol_monophosphatase_CS"/>
</dbReference>
<dbReference type="EC" id="3.1.3.25" evidence="8"/>
<comment type="similarity">
    <text evidence="3 8">Belongs to the inositol monophosphatase superfamily.</text>
</comment>
<comment type="cofactor">
    <cofactor evidence="2 7 8">
        <name>Mg(2+)</name>
        <dbReference type="ChEBI" id="CHEBI:18420"/>
    </cofactor>
</comment>
<name>A0A7S1RV09_ALECA</name>
<proteinExistence type="inferred from homology"/>
<dbReference type="PROSITE" id="PS00630">
    <property type="entry name" value="IMP_2"/>
    <property type="match status" value="1"/>
</dbReference>
<keyword evidence="4 7" id="KW-0479">Metal-binding</keyword>
<dbReference type="GO" id="GO:0046872">
    <property type="term" value="F:metal ion binding"/>
    <property type="evidence" value="ECO:0007669"/>
    <property type="project" value="UniProtKB-KW"/>
</dbReference>
<evidence type="ECO:0000256" key="1">
    <source>
        <dbReference type="ARBA" id="ARBA00001033"/>
    </source>
</evidence>
<dbReference type="GO" id="GO:0008934">
    <property type="term" value="F:inositol monophosphate 1-phosphatase activity"/>
    <property type="evidence" value="ECO:0007669"/>
    <property type="project" value="InterPro"/>
</dbReference>
<evidence type="ECO:0000256" key="3">
    <source>
        <dbReference type="ARBA" id="ARBA00009759"/>
    </source>
</evidence>